<sequence>MTRPKPKQPAKGETLAEVERVKKTIRKECEDVLKGRKKGSKKHSSSDSGGILADWQKRGVHEHVDLALDTDEVGISIAHGGITDDDTIGDTPALAERLPAIHIANNLVNVSKMTATPKSKPFKTMLSNSAVKSDSKISSPAEIKTPSRAPKPMQSTSIVQKNTSTSSVGTDSPIPTSAVVAIPNINDGVWKKRGCDTFNALLFASTDPFGEFAKSSESFLLACQSAVPKLWNSEYKVVRGDAIFKLGYNKIIDKRSDIGQKAMAVVNDFFAQKEYANQPILIREYARWALHYNGPLLYAQPGAPNTDESAKGSWLSPHIINVIKTSLPCCEKSVIPVGIPVGLLGLAAAGLERAFCLYRTGYKATDTGFREDLVGQAVKAFVKMRLITSQKTAGTVYWMRAV</sequence>
<dbReference type="OrthoDB" id="2912905at2759"/>
<evidence type="ECO:0000313" key="2">
    <source>
        <dbReference type="EMBL" id="KAF5361178.1"/>
    </source>
</evidence>
<dbReference type="Proteomes" id="UP000559256">
    <property type="component" value="Unassembled WGS sequence"/>
</dbReference>
<gene>
    <name evidence="2" type="ORF">D9758_009060</name>
</gene>
<name>A0A8H5LL68_9AGAR</name>
<evidence type="ECO:0000313" key="3">
    <source>
        <dbReference type="Proteomes" id="UP000559256"/>
    </source>
</evidence>
<feature type="region of interest" description="Disordered" evidence="1">
    <location>
        <begin position="29"/>
        <end position="52"/>
    </location>
</feature>
<evidence type="ECO:0000256" key="1">
    <source>
        <dbReference type="SAM" id="MobiDB-lite"/>
    </source>
</evidence>
<proteinExistence type="predicted"/>
<comment type="caution">
    <text evidence="2">The sequence shown here is derived from an EMBL/GenBank/DDBJ whole genome shotgun (WGS) entry which is preliminary data.</text>
</comment>
<keyword evidence="3" id="KW-1185">Reference proteome</keyword>
<feature type="compositionally biased region" description="Polar residues" evidence="1">
    <location>
        <begin position="153"/>
        <end position="170"/>
    </location>
</feature>
<protein>
    <submittedName>
        <fullName evidence="2">Uncharacterized protein</fullName>
    </submittedName>
</protein>
<dbReference type="AlphaFoldDB" id="A0A8H5LL68"/>
<feature type="compositionally biased region" description="Polar residues" evidence="1">
    <location>
        <begin position="125"/>
        <end position="138"/>
    </location>
</feature>
<accession>A0A8H5LL68</accession>
<dbReference type="EMBL" id="JAACJM010000042">
    <property type="protein sequence ID" value="KAF5361178.1"/>
    <property type="molecule type" value="Genomic_DNA"/>
</dbReference>
<feature type="region of interest" description="Disordered" evidence="1">
    <location>
        <begin position="118"/>
        <end position="170"/>
    </location>
</feature>
<reference evidence="2 3" key="1">
    <citation type="journal article" date="2020" name="ISME J.">
        <title>Uncovering the hidden diversity of litter-decomposition mechanisms in mushroom-forming fungi.</title>
        <authorList>
            <person name="Floudas D."/>
            <person name="Bentzer J."/>
            <person name="Ahren D."/>
            <person name="Johansson T."/>
            <person name="Persson P."/>
            <person name="Tunlid A."/>
        </authorList>
    </citation>
    <scope>NUCLEOTIDE SEQUENCE [LARGE SCALE GENOMIC DNA]</scope>
    <source>
        <strain evidence="2 3">CBS 291.85</strain>
    </source>
</reference>
<organism evidence="2 3">
    <name type="scientific">Tetrapyrgos nigripes</name>
    <dbReference type="NCBI Taxonomy" id="182062"/>
    <lineage>
        <taxon>Eukaryota</taxon>
        <taxon>Fungi</taxon>
        <taxon>Dikarya</taxon>
        <taxon>Basidiomycota</taxon>
        <taxon>Agaricomycotina</taxon>
        <taxon>Agaricomycetes</taxon>
        <taxon>Agaricomycetidae</taxon>
        <taxon>Agaricales</taxon>
        <taxon>Marasmiineae</taxon>
        <taxon>Marasmiaceae</taxon>
        <taxon>Tetrapyrgos</taxon>
    </lineage>
</organism>